<evidence type="ECO:0000256" key="2">
    <source>
        <dbReference type="SAM" id="Phobius"/>
    </source>
</evidence>
<keyword evidence="4" id="KW-1185">Reference proteome</keyword>
<feature type="compositionally biased region" description="Basic residues" evidence="1">
    <location>
        <begin position="294"/>
        <end position="307"/>
    </location>
</feature>
<accession>A0ABP0SU42</accession>
<dbReference type="EMBL" id="CAXAMN010028278">
    <property type="protein sequence ID" value="CAK9115960.1"/>
    <property type="molecule type" value="Genomic_DNA"/>
</dbReference>
<sequence length="435" mass="48424">MEWFWACSVVVSGLALLLCSLCILGPFWIWLKVMLEDWHKPAAYTLCAGGGMPRSSDESPEEVEGLLLTCNLSGNEEEDHVLPAPWVIVEEDKDPEHQEQVTREQQEHLRELIRQRMKWEGRQMVVLPLVPLIAAPWTTCTGGIPTWAYALYVPFLLKGKILEAMLMRRLKFTGFTESLTLFWPCPSKAFSDVFLGFWLWGPLEHLDIFTDGAMPWQAAACDPEATNHFVAAFEGAGPSQLFQPLAQWLGLSGLLALTFLFATALQQVGFIAPTHPDRGRSPRGGRGGPPRPGHLLRRARRERKGVHSRFDQSAGRKSAAALFTNGLFKRRLRPFRRVGAAQDHGLFGLGTDQRHAQTISDGHGMDLDHVARTGDARTRLVLPFGLCTARIAHGGMGGGPHHHGPPMPQPPVEPGHWVCLRRHQDGRKRAAPTNR</sequence>
<evidence type="ECO:0000313" key="4">
    <source>
        <dbReference type="Proteomes" id="UP001642484"/>
    </source>
</evidence>
<feature type="region of interest" description="Disordered" evidence="1">
    <location>
        <begin position="273"/>
        <end position="312"/>
    </location>
</feature>
<feature type="transmembrane region" description="Helical" evidence="2">
    <location>
        <begin position="124"/>
        <end position="150"/>
    </location>
</feature>
<keyword evidence="2" id="KW-0812">Transmembrane</keyword>
<feature type="transmembrane region" description="Helical" evidence="2">
    <location>
        <begin position="6"/>
        <end position="31"/>
    </location>
</feature>
<evidence type="ECO:0000313" key="3">
    <source>
        <dbReference type="EMBL" id="CAK9115960.1"/>
    </source>
</evidence>
<keyword evidence="2" id="KW-1133">Transmembrane helix</keyword>
<gene>
    <name evidence="3" type="ORF">CCMP2556_LOCUS53676</name>
</gene>
<comment type="caution">
    <text evidence="3">The sequence shown here is derived from an EMBL/GenBank/DDBJ whole genome shotgun (WGS) entry which is preliminary data.</text>
</comment>
<keyword evidence="2" id="KW-0472">Membrane</keyword>
<organism evidence="3 4">
    <name type="scientific">Durusdinium trenchii</name>
    <dbReference type="NCBI Taxonomy" id="1381693"/>
    <lineage>
        <taxon>Eukaryota</taxon>
        <taxon>Sar</taxon>
        <taxon>Alveolata</taxon>
        <taxon>Dinophyceae</taxon>
        <taxon>Suessiales</taxon>
        <taxon>Symbiodiniaceae</taxon>
        <taxon>Durusdinium</taxon>
    </lineage>
</organism>
<dbReference type="Proteomes" id="UP001642484">
    <property type="component" value="Unassembled WGS sequence"/>
</dbReference>
<evidence type="ECO:0000256" key="1">
    <source>
        <dbReference type="SAM" id="MobiDB-lite"/>
    </source>
</evidence>
<protein>
    <submittedName>
        <fullName evidence="3">Uncharacterized protein</fullName>
    </submittedName>
</protein>
<name>A0ABP0SU42_9DINO</name>
<reference evidence="3 4" key="1">
    <citation type="submission" date="2024-02" db="EMBL/GenBank/DDBJ databases">
        <authorList>
            <person name="Chen Y."/>
            <person name="Shah S."/>
            <person name="Dougan E. K."/>
            <person name="Thang M."/>
            <person name="Chan C."/>
        </authorList>
    </citation>
    <scope>NUCLEOTIDE SEQUENCE [LARGE SCALE GENOMIC DNA]</scope>
</reference>
<proteinExistence type="predicted"/>
<feature type="transmembrane region" description="Helical" evidence="2">
    <location>
        <begin position="248"/>
        <end position="272"/>
    </location>
</feature>